<name>A0A7D9IPQ0_PARCT</name>
<dbReference type="Proteomes" id="UP001152795">
    <property type="component" value="Unassembled WGS sequence"/>
</dbReference>
<feature type="domain" description="CTHRC1 C-terminal" evidence="1">
    <location>
        <begin position="31"/>
        <end position="165"/>
    </location>
</feature>
<dbReference type="OrthoDB" id="10045715at2759"/>
<keyword evidence="3" id="KW-1185">Reference proteome</keyword>
<proteinExistence type="predicted"/>
<dbReference type="EMBL" id="CACRXK020008846">
    <property type="protein sequence ID" value="CAB4015794.1"/>
    <property type="molecule type" value="Genomic_DNA"/>
</dbReference>
<protein>
    <recommendedName>
        <fullName evidence="1">CTHRC1 C-terminal domain-containing protein</fullName>
    </recommendedName>
</protein>
<reference evidence="2" key="1">
    <citation type="submission" date="2020-04" db="EMBL/GenBank/DDBJ databases">
        <authorList>
            <person name="Alioto T."/>
            <person name="Alioto T."/>
            <person name="Gomez Garrido J."/>
        </authorList>
    </citation>
    <scope>NUCLEOTIDE SEQUENCE</scope>
    <source>
        <strain evidence="2">A484AB</strain>
    </source>
</reference>
<dbReference type="InterPro" id="IPR057873">
    <property type="entry name" value="CTHRC1_C"/>
</dbReference>
<organism evidence="2 3">
    <name type="scientific">Paramuricea clavata</name>
    <name type="common">Red gorgonian</name>
    <name type="synonym">Violescent sea-whip</name>
    <dbReference type="NCBI Taxonomy" id="317549"/>
    <lineage>
        <taxon>Eukaryota</taxon>
        <taxon>Metazoa</taxon>
        <taxon>Cnidaria</taxon>
        <taxon>Anthozoa</taxon>
        <taxon>Octocorallia</taxon>
        <taxon>Malacalcyonacea</taxon>
        <taxon>Plexauridae</taxon>
        <taxon>Paramuricea</taxon>
    </lineage>
</organism>
<evidence type="ECO:0000259" key="1">
    <source>
        <dbReference type="Pfam" id="PF25815"/>
    </source>
</evidence>
<comment type="caution">
    <text evidence="2">The sequence shown here is derived from an EMBL/GenBank/DDBJ whole genome shotgun (WGS) entry which is preliminary data.</text>
</comment>
<feature type="non-terminal residue" evidence="2">
    <location>
        <position position="172"/>
    </location>
</feature>
<evidence type="ECO:0000313" key="2">
    <source>
        <dbReference type="EMBL" id="CAB4015794.1"/>
    </source>
</evidence>
<gene>
    <name evidence="2" type="ORF">PACLA_8A007464</name>
</gene>
<evidence type="ECO:0000313" key="3">
    <source>
        <dbReference type="Proteomes" id="UP001152795"/>
    </source>
</evidence>
<accession>A0A7D9IPQ0</accession>
<dbReference type="AlphaFoldDB" id="A0A7D9IPQ0"/>
<dbReference type="Pfam" id="PF25815">
    <property type="entry name" value="CTHRC1_C"/>
    <property type="match status" value="1"/>
</dbReference>
<sequence length="172" mass="18952">VQATITKATSTCRCSCGGHESTPHQTTYQTPLVKQCSFKNLNDGRDKGQIQTCDFQKAHTNSALRVTYQGDLRLVTCSNGKCCRRWFITINGKECSSPAPIDAVIHSGKRVNDLSLHRPGTLDGFCNNIPKGKVTVGLSVGKCNNWSHDVGDAYTCWNSVCRLIIEEIRSMQ</sequence>